<evidence type="ECO:0000313" key="2">
    <source>
        <dbReference type="EMBL" id="KAH8103152.1"/>
    </source>
</evidence>
<feature type="compositionally biased region" description="Acidic residues" evidence="1">
    <location>
        <begin position="97"/>
        <end position="135"/>
    </location>
</feature>
<keyword evidence="3" id="KW-1185">Reference proteome</keyword>
<dbReference type="Proteomes" id="UP000813824">
    <property type="component" value="Unassembled WGS sequence"/>
</dbReference>
<feature type="compositionally biased region" description="Basic residues" evidence="1">
    <location>
        <begin position="50"/>
        <end position="62"/>
    </location>
</feature>
<feature type="compositionally biased region" description="Basic residues" evidence="1">
    <location>
        <begin position="312"/>
        <end position="323"/>
    </location>
</feature>
<feature type="region of interest" description="Disordered" evidence="1">
    <location>
        <begin position="284"/>
        <end position="414"/>
    </location>
</feature>
<dbReference type="EMBL" id="JAEVFJ010000008">
    <property type="protein sequence ID" value="KAH8103152.1"/>
    <property type="molecule type" value="Genomic_DNA"/>
</dbReference>
<feature type="region of interest" description="Disordered" evidence="1">
    <location>
        <begin position="1"/>
        <end position="212"/>
    </location>
</feature>
<organism evidence="2 3">
    <name type="scientific">Cristinia sonorae</name>
    <dbReference type="NCBI Taxonomy" id="1940300"/>
    <lineage>
        <taxon>Eukaryota</taxon>
        <taxon>Fungi</taxon>
        <taxon>Dikarya</taxon>
        <taxon>Basidiomycota</taxon>
        <taxon>Agaricomycotina</taxon>
        <taxon>Agaricomycetes</taxon>
        <taxon>Agaricomycetidae</taxon>
        <taxon>Agaricales</taxon>
        <taxon>Pleurotineae</taxon>
        <taxon>Stephanosporaceae</taxon>
        <taxon>Cristinia</taxon>
    </lineage>
</organism>
<sequence length="837" mass="91708">MSQYATNFNPAKGRAKSQTSGNSVRPKRNTQVPARFREGNNDDGAPVAKPARKTRSNTKKKVCSPEIVESDDDDGYEIVKESLVDDEADEASHDDIAAEELEADDDEDLVVDDGGEEGVNDTEVEDEDNEQESDYDEPKSVGKRVTRTVSKRVIVEDEDEEEEPDVRTASRTKSSNTKFKASAPVTPVKSKGKGKGKAAEPIVISDDDNDSDVVEVDGNDGECDTGLPVDALNQRLFQQLTENVFGSIGRMATSTDVDVALQVSRGNITMQEGRIAVGLESKAAVPSKTVKTAAPRKVATPSKLVTPSTPKRTPRPTPVKKSKVQSGIDSDISPVNHDDVDWSDHQGSDGPLPSPVKGRSSGDLSKTSPSPQKPKGKKRVLATSPDTTPKARISPDKKKLRTLPDADPVLMDHTTPSKEQGRIFVEGTRRIKSQVEGGAVELFDRSNVYAPNLIYVPVYAAPSNEDKFDVLTSTDHIAKHLYSLSFCEVVTGDVLKLQDRHLVPYYLADPILMNMDVNIMSKEVKVKTIQFSVGLENLSVLTSEGFDVLRQVVTRGRWDRLITNSAHDNPFHSTVAVPQNYSRNTPFTMRTLDGQPKVQLDVTFGFTMGESQIVNPVLANSTKQYYQKFIEIAPDEVELLRALNARAFKLRQRGLTLPNVDGYMCIASSQGTIQDINRSASFPQTPTRNRGKGAAMAKEALSTEKSKATGYDANTFLNQINRTSYPVRGPNDIIPVINATSFIQGDLVPNNADNVPKGQDQRSKFDLSALLTQCPSWNKEIPPDTYVAVIHTVSTYGQTPMFSFSLSGVVILAWSKDFIAQMKRPDTSLTAFLNDNN</sequence>
<comment type="caution">
    <text evidence="2">The sequence shown here is derived from an EMBL/GenBank/DDBJ whole genome shotgun (WGS) entry which is preliminary data.</text>
</comment>
<dbReference type="AlphaFoldDB" id="A0A8K0UTU8"/>
<accession>A0A8K0UTU8</accession>
<evidence type="ECO:0000256" key="1">
    <source>
        <dbReference type="SAM" id="MobiDB-lite"/>
    </source>
</evidence>
<gene>
    <name evidence="2" type="ORF">BXZ70DRAFT_1006307</name>
</gene>
<feature type="compositionally biased region" description="Basic and acidic residues" evidence="1">
    <location>
        <begin position="336"/>
        <end position="347"/>
    </location>
</feature>
<feature type="compositionally biased region" description="Polar residues" evidence="1">
    <location>
        <begin position="169"/>
        <end position="179"/>
    </location>
</feature>
<reference evidence="2" key="1">
    <citation type="journal article" date="2021" name="New Phytol.">
        <title>Evolutionary innovations through gain and loss of genes in the ectomycorrhizal Boletales.</title>
        <authorList>
            <person name="Wu G."/>
            <person name="Miyauchi S."/>
            <person name="Morin E."/>
            <person name="Kuo A."/>
            <person name="Drula E."/>
            <person name="Varga T."/>
            <person name="Kohler A."/>
            <person name="Feng B."/>
            <person name="Cao Y."/>
            <person name="Lipzen A."/>
            <person name="Daum C."/>
            <person name="Hundley H."/>
            <person name="Pangilinan J."/>
            <person name="Johnson J."/>
            <person name="Barry K."/>
            <person name="LaButti K."/>
            <person name="Ng V."/>
            <person name="Ahrendt S."/>
            <person name="Min B."/>
            <person name="Choi I.G."/>
            <person name="Park H."/>
            <person name="Plett J.M."/>
            <person name="Magnuson J."/>
            <person name="Spatafora J.W."/>
            <person name="Nagy L.G."/>
            <person name="Henrissat B."/>
            <person name="Grigoriev I.V."/>
            <person name="Yang Z.L."/>
            <person name="Xu J."/>
            <person name="Martin F.M."/>
        </authorList>
    </citation>
    <scope>NUCLEOTIDE SEQUENCE</scope>
    <source>
        <strain evidence="2">KKN 215</strain>
    </source>
</reference>
<evidence type="ECO:0000313" key="3">
    <source>
        <dbReference type="Proteomes" id="UP000813824"/>
    </source>
</evidence>
<name>A0A8K0UTU8_9AGAR</name>
<feature type="compositionally biased region" description="Basic residues" evidence="1">
    <location>
        <begin position="141"/>
        <end position="150"/>
    </location>
</feature>
<proteinExistence type="predicted"/>
<protein>
    <submittedName>
        <fullName evidence="2">Uncharacterized protein</fullName>
    </submittedName>
</protein>